<evidence type="ECO:0000313" key="1">
    <source>
        <dbReference type="EMBL" id="AXZ50496.1"/>
    </source>
</evidence>
<evidence type="ECO:0000313" key="2">
    <source>
        <dbReference type="EMBL" id="EHT9939987.1"/>
    </source>
</evidence>
<gene>
    <name evidence="1" type="ORF">AM363_28070</name>
    <name evidence="2" type="ORF">KY227_003085</name>
</gene>
<dbReference type="Proteomes" id="UP000263627">
    <property type="component" value="Chromosome"/>
</dbReference>
<dbReference type="GeneID" id="86998862"/>
<proteinExistence type="predicted"/>
<accession>A0AAD2SGT9</accession>
<dbReference type="EMBL" id="ABBJDF010000017">
    <property type="protein sequence ID" value="EHT9939987.1"/>
    <property type="molecule type" value="Genomic_DNA"/>
</dbReference>
<organism evidence="2">
    <name type="scientific">Citrobacter freundii</name>
    <dbReference type="NCBI Taxonomy" id="546"/>
    <lineage>
        <taxon>Bacteria</taxon>
        <taxon>Pseudomonadati</taxon>
        <taxon>Pseudomonadota</taxon>
        <taxon>Gammaproteobacteria</taxon>
        <taxon>Enterobacterales</taxon>
        <taxon>Enterobacteriaceae</taxon>
        <taxon>Citrobacter</taxon>
        <taxon>Citrobacter freundii complex</taxon>
    </lineage>
</organism>
<dbReference type="AlphaFoldDB" id="A0AAD2SGT9"/>
<sequence>MESQISIKIDYNAERKRPEDIFTAMALYISAQKKYGNLLAKTLDLDINYDLVLSDIERGSIKSILGSIANGFGSFINRQSMNLVNDLIDLENLDSTDKIESLIENQEIRIKNECNKISPHIDRVRFTEVVSDIATANQLLEKNETVEIGHKTGSDDNVYYLNTRMRLSVLPEEMKLKGEYIIHTVKDYLDIIKPVNFGDSQWLVRSRTTGKQYLAFMEDKPWLNKYQTGQFPVITAKHCMIAIVKIEAYKTKKKTEIKKATILSVEDIISSDEAQHELF</sequence>
<protein>
    <submittedName>
        <fullName evidence="2">Uncharacterized protein</fullName>
    </submittedName>
</protein>
<dbReference type="EMBL" id="CP032184">
    <property type="protein sequence ID" value="AXZ50496.1"/>
    <property type="molecule type" value="Genomic_DNA"/>
</dbReference>
<reference evidence="1 3" key="1">
    <citation type="submission" date="2018-09" db="EMBL/GenBank/DDBJ databases">
        <title>Whole genome sequencing of Citrobacter freundii AR_0116.</title>
        <authorList>
            <person name="Conlan S."/>
            <person name="Thomas P.J."/>
            <person name="Mullikin J."/>
            <person name="Frank K.M."/>
            <person name="Segre J.A."/>
        </authorList>
    </citation>
    <scope>NUCLEOTIDE SEQUENCE [LARGE SCALE GENOMIC DNA]</scope>
    <source>
        <strain evidence="1 3">AR_0116</strain>
    </source>
</reference>
<dbReference type="RefSeq" id="WP_048241891.1">
    <property type="nucleotide sequence ID" value="NZ_CAYAEP010000002.1"/>
</dbReference>
<evidence type="ECO:0000313" key="3">
    <source>
        <dbReference type="Proteomes" id="UP000263627"/>
    </source>
</evidence>
<name>A0AAD2SGT9_CITFR</name>
<reference evidence="2" key="2">
    <citation type="submission" date="2021-07" db="EMBL/GenBank/DDBJ databases">
        <authorList>
            <consortium name="Clinical and Environmental Microbiology Branch: Whole genome sequencing antimicrobial resistance pathogens in the healthcare setting"/>
        </authorList>
    </citation>
    <scope>NUCLEOTIDE SEQUENCE</scope>
    <source>
        <strain evidence="2">2021DK-00049</strain>
    </source>
</reference>